<dbReference type="GeneID" id="105423290"/>
<dbReference type="GO" id="GO:0043240">
    <property type="term" value="C:Fanconi anaemia nuclear complex"/>
    <property type="evidence" value="ECO:0007669"/>
    <property type="project" value="InterPro"/>
</dbReference>
<organism evidence="3 4">
    <name type="scientific">Pogonomyrmex barbatus</name>
    <name type="common">red harvester ant</name>
    <dbReference type="NCBI Taxonomy" id="144034"/>
    <lineage>
        <taxon>Eukaryota</taxon>
        <taxon>Metazoa</taxon>
        <taxon>Ecdysozoa</taxon>
        <taxon>Arthropoda</taxon>
        <taxon>Hexapoda</taxon>
        <taxon>Insecta</taxon>
        <taxon>Pterygota</taxon>
        <taxon>Neoptera</taxon>
        <taxon>Endopterygota</taxon>
        <taxon>Hymenoptera</taxon>
        <taxon>Apocrita</taxon>
        <taxon>Aculeata</taxon>
        <taxon>Formicoidea</taxon>
        <taxon>Formicidae</taxon>
        <taxon>Myrmicinae</taxon>
        <taxon>Pogonomyrmex</taxon>
    </lineage>
</organism>
<evidence type="ECO:0000313" key="5">
    <source>
        <dbReference type="RefSeq" id="XP_011631283.1"/>
    </source>
</evidence>
<dbReference type="GO" id="GO:0006513">
    <property type="term" value="P:protein monoubiquitination"/>
    <property type="evidence" value="ECO:0007669"/>
    <property type="project" value="TreeGrafter"/>
</dbReference>
<dbReference type="InterPro" id="IPR044037">
    <property type="entry name" value="FANCL_d3"/>
</dbReference>
<dbReference type="PANTHER" id="PTHR13206:SF0">
    <property type="entry name" value="E3 UBIQUITIN-PROTEIN LIGASE FANCL"/>
    <property type="match status" value="1"/>
</dbReference>
<feature type="domain" description="FANCL UBC-like" evidence="2">
    <location>
        <begin position="160"/>
        <end position="254"/>
    </location>
</feature>
<evidence type="ECO:0000259" key="2">
    <source>
        <dbReference type="Pfam" id="PF18891"/>
    </source>
</evidence>
<dbReference type="AlphaFoldDB" id="A0A6I9VR22"/>
<dbReference type="InterPro" id="IPR013083">
    <property type="entry name" value="Znf_RING/FYVE/PHD"/>
</dbReference>
<dbReference type="SUPFAM" id="SSF57850">
    <property type="entry name" value="RING/U-box"/>
    <property type="match status" value="1"/>
</dbReference>
<dbReference type="GO" id="GO:0036297">
    <property type="term" value="P:interstrand cross-link repair"/>
    <property type="evidence" value="ECO:0007669"/>
    <property type="project" value="InterPro"/>
</dbReference>
<dbReference type="RefSeq" id="XP_011631282.1">
    <property type="nucleotide sequence ID" value="XM_011632980.2"/>
</dbReference>
<evidence type="ECO:0000313" key="3">
    <source>
        <dbReference type="Proteomes" id="UP000504615"/>
    </source>
</evidence>
<dbReference type="Gene3D" id="3.30.40.10">
    <property type="entry name" value="Zinc/RING finger domain, C3HC4 (zinc finger)"/>
    <property type="match status" value="1"/>
</dbReference>
<gene>
    <name evidence="4 5" type="primary">LOC105423290</name>
</gene>
<name>A0A6I9VR22_9HYME</name>
<feature type="domain" description="FANCL C-terminal" evidence="1">
    <location>
        <begin position="269"/>
        <end position="332"/>
    </location>
</feature>
<proteinExistence type="predicted"/>
<dbReference type="InterPro" id="IPR026848">
    <property type="entry name" value="Fancl"/>
</dbReference>
<dbReference type="CDD" id="cd23832">
    <property type="entry name" value="DRWD-C_FANCL"/>
    <property type="match status" value="1"/>
</dbReference>
<dbReference type="InterPro" id="IPR026850">
    <property type="entry name" value="FANCL_C"/>
</dbReference>
<dbReference type="CTD" id="55120"/>
<dbReference type="PANTHER" id="PTHR13206">
    <property type="entry name" value="UBIQUITIN LIGASE PROTEIN PHF9 FANCONI ANEMIA GROUP L PROTEIN"/>
    <property type="match status" value="1"/>
</dbReference>
<sequence>MPNYPSFCNAQISFGRHIASLRNREFSDKVKELIKGTQTVPTFLTQLQSLIGKYMQNTDNKMHMINFEATKAFLQDLKAALQNPSDVQLLCNQNLSTVKLSLRGVSLTLQRCNNTEIPWKVISSDMPTTPPFQDFQKSITNLSVAMTKFKWQVEILERAWEQLKQIDENCWVIDPLEPNKSHMYRRIHLSQSVSVIIIIDPFNPTAVPTMKFLGSENEVKKQRDDVSNNLHNWDQNCNIIENLLVLLNLYAFPEQQESLDESKGIISSHECGICFSEKSEIDELPDKICNNEKCMKHFHSVCLSKWLQTNARNQVVFHHIHGTCPHCKENIFCSIE</sequence>
<accession>A0A6I9VR22</accession>
<protein>
    <submittedName>
        <fullName evidence="4 5">E3 ubiquitin-protein ligase FANCL isoform X2</fullName>
    </submittedName>
</protein>
<evidence type="ECO:0000313" key="4">
    <source>
        <dbReference type="RefSeq" id="XP_011631282.1"/>
    </source>
</evidence>
<dbReference type="OrthoDB" id="10263265at2759"/>
<dbReference type="SMART" id="SM01197">
    <property type="entry name" value="FANCL_C"/>
    <property type="match status" value="1"/>
</dbReference>
<evidence type="ECO:0000259" key="1">
    <source>
        <dbReference type="Pfam" id="PF11793"/>
    </source>
</evidence>
<dbReference type="Gene3D" id="3.10.110.20">
    <property type="entry name" value="RWD domain-like"/>
    <property type="match status" value="1"/>
</dbReference>
<dbReference type="Pfam" id="PF11793">
    <property type="entry name" value="FANCL_C"/>
    <property type="match status" value="1"/>
</dbReference>
<dbReference type="RefSeq" id="XP_011631283.1">
    <property type="nucleotide sequence ID" value="XM_011632981.1"/>
</dbReference>
<reference evidence="4 5" key="1">
    <citation type="submission" date="2025-04" db="UniProtKB">
        <authorList>
            <consortium name="RefSeq"/>
        </authorList>
    </citation>
    <scope>IDENTIFICATION</scope>
</reference>
<keyword evidence="3" id="KW-1185">Reference proteome</keyword>
<dbReference type="GO" id="GO:0061630">
    <property type="term" value="F:ubiquitin protein ligase activity"/>
    <property type="evidence" value="ECO:0007669"/>
    <property type="project" value="TreeGrafter"/>
</dbReference>
<dbReference type="InterPro" id="IPR043003">
    <property type="entry name" value="FANCL_d3_sf"/>
</dbReference>
<dbReference type="Pfam" id="PF18891">
    <property type="entry name" value="FANCL_d3"/>
    <property type="match status" value="1"/>
</dbReference>
<dbReference type="Proteomes" id="UP000504615">
    <property type="component" value="Unplaced"/>
</dbReference>